<sequence length="1086" mass="130582">MADDARVRAQLELLYRLGVIDREQPSQQATYEAEVAGCPAFTLSELTGGSEDGGEDTDDRVGSRVPMWKSTERRFRDDSRSPTSSRSRDTRYENSSREHSRKRQNLVNAAASPTLRLVNAYDKKKAKAREREDRARESESECDMEIPCEKALLGEVVVLRSMQSACEGANERTFGMEGAASSNQMARVDNKKPADPVATQEYAVLGSESAAKAPCLDPMDSLRCDQLSLQNFTTETIGTNEASDRLRKYFKALKLYKHNRESKQQTLLQHQRTLNAHIRRRALLQWSRVTSSQRFTRRVQQQILFRISRKRYFHVWRDCFQENRFIAEIKQRHASRSLQRHFVAWYFTAKTLQMGRKKAESARINMRELLFQEWRKETHFGIRCQYAAQECERLRKLNAIRKLQSWKIARRRQRHKEGAWRIRLLHHAWRNGFVKYHRHQQEKKTVLKKLDVETQRAYFDVWRGFLAGQIKTCQLVARASEFARIYCYKTYYTLWKIHRQRQKMKRQQLAHAGKYYTNRLLRKGVDVLEEIVNEASQNVQRSHHIRRRTRMFLRAKCFDEWKQWADTGKRRRCLSAAFQQRNRYLRSWFNPYRRAWNEWRSFTRERVQERQMDGLYLSSLQCKAFAAWRRRAQLMTMISKRQQALTFTACACVFSFWRSRVTHWQEVREVIDLARAVYRRKRCAATLREWSLYVRKLQKLRRQSDRLDEITKVKVSEKWFRVWKTLYHHRNTVFQHQLSRSTRWKRACFGRWRQYIALRVKLKRKLAYFQQVFGKYPTTALLRRDWVRWKQYTRTSRSIRLLRCRQRRKFLQTWWTHWKLFHVFCFAFREWRRVVAQTALESGHFGERLRLFYKAKKNRLLLSLLRQWVEFYRNKQTYRENVLSLKYEALREIIAWSVKARRAMKSYMKSWFSRWYEGVHSRNKAATHYWEARLQRKVLILWWRLMVHSKQELVLSEAKQVLGNMSFYHPKQQVYTNAINEKMIRHQHARDPSTSMAASQNARLKPMRRMLDPKEKKRYASAYRCEQLAGDSKRVTSFEVEGVSQENMEKSPDRESRPHTISLNKMNRRLSMSALIGIMKVSSEMP</sequence>
<reference evidence="3" key="1">
    <citation type="journal article" date="2010" name="Genome Biol.">
        <title>Genome sequence of the necrotrophic plant pathogen Pythium ultimum reveals original pathogenicity mechanisms and effector repertoire.</title>
        <authorList>
            <person name="Levesque C.A."/>
            <person name="Brouwer H."/>
            <person name="Cano L."/>
            <person name="Hamilton J.P."/>
            <person name="Holt C."/>
            <person name="Huitema E."/>
            <person name="Raffaele S."/>
            <person name="Robideau G.P."/>
            <person name="Thines M."/>
            <person name="Win J."/>
            <person name="Zerillo M.M."/>
            <person name="Beakes G.W."/>
            <person name="Boore J.L."/>
            <person name="Busam D."/>
            <person name="Dumas B."/>
            <person name="Ferriera S."/>
            <person name="Fuerstenberg S.I."/>
            <person name="Gachon C.M."/>
            <person name="Gaulin E."/>
            <person name="Govers F."/>
            <person name="Grenville-Briggs L."/>
            <person name="Horner N."/>
            <person name="Hostetler J."/>
            <person name="Jiang R.H."/>
            <person name="Johnson J."/>
            <person name="Krajaejun T."/>
            <person name="Lin H."/>
            <person name="Meijer H.J."/>
            <person name="Moore B."/>
            <person name="Morris P."/>
            <person name="Phuntmart V."/>
            <person name="Puiu D."/>
            <person name="Shetty J."/>
            <person name="Stajich J.E."/>
            <person name="Tripathy S."/>
            <person name="Wawra S."/>
            <person name="van West P."/>
            <person name="Whitty B.R."/>
            <person name="Coutinho P.M."/>
            <person name="Henrissat B."/>
            <person name="Martin F."/>
            <person name="Thomas P.D."/>
            <person name="Tyler B.M."/>
            <person name="De Vries R.P."/>
            <person name="Kamoun S."/>
            <person name="Yandell M."/>
            <person name="Tisserat N."/>
            <person name="Buell C.R."/>
        </authorList>
    </citation>
    <scope>NUCLEOTIDE SEQUENCE</scope>
    <source>
        <strain evidence="3">DAOM:BR144</strain>
    </source>
</reference>
<evidence type="ECO:0000313" key="2">
    <source>
        <dbReference type="EnsemblProtists" id="PYU1_T001055"/>
    </source>
</evidence>
<proteinExistence type="predicted"/>
<dbReference type="VEuPathDB" id="FungiDB:PYU1_G001055"/>
<protein>
    <recommendedName>
        <fullName evidence="4">Sfi1 spindle body domain-containing protein</fullName>
    </recommendedName>
</protein>
<feature type="compositionally biased region" description="Basic and acidic residues" evidence="1">
    <location>
        <begin position="70"/>
        <end position="98"/>
    </location>
</feature>
<dbReference type="HOGENOM" id="CLU_285377_0_0_1"/>
<evidence type="ECO:0008006" key="4">
    <source>
        <dbReference type="Google" id="ProtNLM"/>
    </source>
</evidence>
<evidence type="ECO:0000313" key="3">
    <source>
        <dbReference type="Proteomes" id="UP000019132"/>
    </source>
</evidence>
<reference evidence="3" key="2">
    <citation type="submission" date="2010-04" db="EMBL/GenBank/DDBJ databases">
        <authorList>
            <person name="Buell R."/>
            <person name="Hamilton J."/>
            <person name="Hostetler J."/>
        </authorList>
    </citation>
    <scope>NUCLEOTIDE SEQUENCE [LARGE SCALE GENOMIC DNA]</scope>
    <source>
        <strain evidence="3">DAOM:BR144</strain>
    </source>
</reference>
<name>K3W7W4_GLOUD</name>
<evidence type="ECO:0000256" key="1">
    <source>
        <dbReference type="SAM" id="MobiDB-lite"/>
    </source>
</evidence>
<dbReference type="InParanoid" id="K3W7W4"/>
<accession>K3W7W4</accession>
<keyword evidence="3" id="KW-1185">Reference proteome</keyword>
<dbReference type="AlphaFoldDB" id="K3W7W4"/>
<reference evidence="2" key="3">
    <citation type="submission" date="2015-02" db="UniProtKB">
        <authorList>
            <consortium name="EnsemblProtists"/>
        </authorList>
    </citation>
    <scope>IDENTIFICATION</scope>
    <source>
        <strain evidence="2">DAOM BR144</strain>
    </source>
</reference>
<dbReference type="EnsemblProtists" id="PYU1_T001055">
    <property type="protein sequence ID" value="PYU1_T001055"/>
    <property type="gene ID" value="PYU1_G001055"/>
</dbReference>
<dbReference type="EMBL" id="GL376620">
    <property type="status" value="NOT_ANNOTATED_CDS"/>
    <property type="molecule type" value="Genomic_DNA"/>
</dbReference>
<dbReference type="Proteomes" id="UP000019132">
    <property type="component" value="Unassembled WGS sequence"/>
</dbReference>
<feature type="region of interest" description="Disordered" evidence="1">
    <location>
        <begin position="44"/>
        <end position="113"/>
    </location>
</feature>
<organism evidence="2 3">
    <name type="scientific">Globisporangium ultimum (strain ATCC 200006 / CBS 805.95 / DAOM BR144)</name>
    <name type="common">Pythium ultimum</name>
    <dbReference type="NCBI Taxonomy" id="431595"/>
    <lineage>
        <taxon>Eukaryota</taxon>
        <taxon>Sar</taxon>
        <taxon>Stramenopiles</taxon>
        <taxon>Oomycota</taxon>
        <taxon>Peronosporomycetes</taxon>
        <taxon>Pythiales</taxon>
        <taxon>Pythiaceae</taxon>
        <taxon>Globisporangium</taxon>
    </lineage>
</organism>